<dbReference type="AlphaFoldDB" id="A0A7V8FR74"/>
<feature type="transmembrane region" description="Helical" evidence="1">
    <location>
        <begin position="69"/>
        <end position="87"/>
    </location>
</feature>
<dbReference type="InterPro" id="IPR000620">
    <property type="entry name" value="EamA_dom"/>
</dbReference>
<feature type="transmembrane region" description="Helical" evidence="1">
    <location>
        <begin position="268"/>
        <end position="286"/>
    </location>
</feature>
<evidence type="ECO:0000313" key="4">
    <source>
        <dbReference type="Proteomes" id="UP000461670"/>
    </source>
</evidence>
<evidence type="ECO:0000256" key="1">
    <source>
        <dbReference type="SAM" id="Phobius"/>
    </source>
</evidence>
<gene>
    <name evidence="3" type="primary">ytfF</name>
    <name evidence="3" type="ORF">GAK30_00772</name>
</gene>
<protein>
    <submittedName>
        <fullName evidence="3">Inner membrane protein YtfF</fullName>
    </submittedName>
</protein>
<dbReference type="EMBL" id="WNDQ01000007">
    <property type="protein sequence ID" value="KAF1023082.1"/>
    <property type="molecule type" value="Genomic_DNA"/>
</dbReference>
<dbReference type="SUPFAM" id="SSF103481">
    <property type="entry name" value="Multidrug resistance efflux transporter EmrE"/>
    <property type="match status" value="1"/>
</dbReference>
<keyword evidence="1" id="KW-0472">Membrane</keyword>
<feature type="transmembrane region" description="Helical" evidence="1">
    <location>
        <begin position="320"/>
        <end position="340"/>
    </location>
</feature>
<reference evidence="4" key="1">
    <citation type="journal article" date="2020" name="MBio">
        <title>Horizontal gene transfer to a defensive symbiont with a reduced genome amongst a multipartite beetle microbiome.</title>
        <authorList>
            <person name="Waterworth S.C."/>
            <person name="Florez L.V."/>
            <person name="Rees E.R."/>
            <person name="Hertweck C."/>
            <person name="Kaltenpoth M."/>
            <person name="Kwan J.C."/>
        </authorList>
    </citation>
    <scope>NUCLEOTIDE SEQUENCE [LARGE SCALE GENOMIC DNA]</scope>
</reference>
<feature type="transmembrane region" description="Helical" evidence="1">
    <location>
        <begin position="125"/>
        <end position="144"/>
    </location>
</feature>
<proteinExistence type="predicted"/>
<name>A0A7V8FR74_9BURK</name>
<dbReference type="InterPro" id="IPR037185">
    <property type="entry name" value="EmrE-like"/>
</dbReference>
<dbReference type="GO" id="GO:0016020">
    <property type="term" value="C:membrane"/>
    <property type="evidence" value="ECO:0007669"/>
    <property type="project" value="InterPro"/>
</dbReference>
<dbReference type="Proteomes" id="UP000461670">
    <property type="component" value="Unassembled WGS sequence"/>
</dbReference>
<feature type="transmembrane region" description="Helical" evidence="1">
    <location>
        <begin position="187"/>
        <end position="206"/>
    </location>
</feature>
<feature type="transmembrane region" description="Helical" evidence="1">
    <location>
        <begin position="37"/>
        <end position="63"/>
    </location>
</feature>
<accession>A0A7V8FR74</accession>
<sequence length="361" mass="38394">MRGPTAGKPHAVCLAKTFDMNPSAPPRSPVTTGAMTLGVLCGLLAGAFWGLVFLAPTLLPAFSPWELSVGRYVCYGLIALVFLAPTLRSTLARIDRHDLAAMVRQALAGNIVYYVLLAYGVQLAGIAPTSLIIGLLPLVVTFMGRADHGAMPIKTLAWPLLTVALGIAFINIDLFLHSASDPGRSTVQSAIGVVCATVALLCWSWYTVDNTRYLQRHNKFTGGQWSALYGLASGVIALVIGAVGLALFGDRITGEAAQASGRDWTLFWLVNAGLALGASMIGNQLWNIASRRVPVTLSGQLIISETLFALLYGFVYGQQWPRLLEGLAIALLVVGVAWAVRRHAVARPAEAAKVPLEGAHQ</sequence>
<comment type="caution">
    <text evidence="3">The sequence shown here is derived from an EMBL/GenBank/DDBJ whole genome shotgun (WGS) entry which is preliminary data.</text>
</comment>
<feature type="transmembrane region" description="Helical" evidence="1">
    <location>
        <begin position="227"/>
        <end position="248"/>
    </location>
</feature>
<feature type="transmembrane region" description="Helical" evidence="1">
    <location>
        <begin position="99"/>
        <end position="119"/>
    </location>
</feature>
<feature type="transmembrane region" description="Helical" evidence="1">
    <location>
        <begin position="156"/>
        <end position="175"/>
    </location>
</feature>
<feature type="transmembrane region" description="Helical" evidence="1">
    <location>
        <begin position="293"/>
        <end position="314"/>
    </location>
</feature>
<keyword evidence="1" id="KW-1133">Transmembrane helix</keyword>
<evidence type="ECO:0000259" key="2">
    <source>
        <dbReference type="Pfam" id="PF00892"/>
    </source>
</evidence>
<dbReference type="Pfam" id="PF00892">
    <property type="entry name" value="EamA"/>
    <property type="match status" value="1"/>
</dbReference>
<keyword evidence="1" id="KW-0812">Transmembrane</keyword>
<organism evidence="3 4">
    <name type="scientific">Paracidovorax wautersii</name>
    <dbReference type="NCBI Taxonomy" id="1177982"/>
    <lineage>
        <taxon>Bacteria</taxon>
        <taxon>Pseudomonadati</taxon>
        <taxon>Pseudomonadota</taxon>
        <taxon>Betaproteobacteria</taxon>
        <taxon>Burkholderiales</taxon>
        <taxon>Comamonadaceae</taxon>
        <taxon>Paracidovorax</taxon>
    </lineage>
</organism>
<evidence type="ECO:0000313" key="3">
    <source>
        <dbReference type="EMBL" id="KAF1023082.1"/>
    </source>
</evidence>
<feature type="domain" description="EamA" evidence="2">
    <location>
        <begin position="37"/>
        <end position="171"/>
    </location>
</feature>